<dbReference type="EMBL" id="JAWDGP010003786">
    <property type="protein sequence ID" value="KAK3770877.1"/>
    <property type="molecule type" value="Genomic_DNA"/>
</dbReference>
<comment type="caution">
    <text evidence="1">The sequence shown here is derived from an EMBL/GenBank/DDBJ whole genome shotgun (WGS) entry which is preliminary data.</text>
</comment>
<proteinExistence type="predicted"/>
<name>A0AAE0ZLW3_9GAST</name>
<dbReference type="Proteomes" id="UP001283361">
    <property type="component" value="Unassembled WGS sequence"/>
</dbReference>
<sequence length="131" mass="14752">MKVRPVKAESRGMVCMEEQRVSAGFCSFATCGSSIIEDPSHREDHRFIPTEILGLRGKLLKLFSRLSHSRRAGVCSHYWIVTACMTTVNHTGSISKNSCCEMITLPENSQYSAVPIFRVNGLECDRRKKLE</sequence>
<accession>A0AAE0ZLW3</accession>
<organism evidence="1 2">
    <name type="scientific">Elysia crispata</name>
    <name type="common">lettuce slug</name>
    <dbReference type="NCBI Taxonomy" id="231223"/>
    <lineage>
        <taxon>Eukaryota</taxon>
        <taxon>Metazoa</taxon>
        <taxon>Spiralia</taxon>
        <taxon>Lophotrochozoa</taxon>
        <taxon>Mollusca</taxon>
        <taxon>Gastropoda</taxon>
        <taxon>Heterobranchia</taxon>
        <taxon>Euthyneura</taxon>
        <taxon>Panpulmonata</taxon>
        <taxon>Sacoglossa</taxon>
        <taxon>Placobranchoidea</taxon>
        <taxon>Plakobranchidae</taxon>
        <taxon>Elysia</taxon>
    </lineage>
</organism>
<dbReference type="AlphaFoldDB" id="A0AAE0ZLW3"/>
<protein>
    <submittedName>
        <fullName evidence="1">Uncharacterized protein</fullName>
    </submittedName>
</protein>
<evidence type="ECO:0000313" key="1">
    <source>
        <dbReference type="EMBL" id="KAK3770877.1"/>
    </source>
</evidence>
<evidence type="ECO:0000313" key="2">
    <source>
        <dbReference type="Proteomes" id="UP001283361"/>
    </source>
</evidence>
<keyword evidence="2" id="KW-1185">Reference proteome</keyword>
<gene>
    <name evidence="1" type="ORF">RRG08_036477</name>
</gene>
<reference evidence="1" key="1">
    <citation type="journal article" date="2023" name="G3 (Bethesda)">
        <title>A reference genome for the long-term kleptoplast-retaining sea slug Elysia crispata morphotype clarki.</title>
        <authorList>
            <person name="Eastman K.E."/>
            <person name="Pendleton A.L."/>
            <person name="Shaikh M.A."/>
            <person name="Suttiyut T."/>
            <person name="Ogas R."/>
            <person name="Tomko P."/>
            <person name="Gavelis G."/>
            <person name="Widhalm J.R."/>
            <person name="Wisecaver J.H."/>
        </authorList>
    </citation>
    <scope>NUCLEOTIDE SEQUENCE</scope>
    <source>
        <strain evidence="1">ECLA1</strain>
    </source>
</reference>